<dbReference type="RefSeq" id="WP_376888409.1">
    <property type="nucleotide sequence ID" value="NZ_JBHUHR010000045.1"/>
</dbReference>
<accession>A0ABW4VRY6</accession>
<comment type="caution">
    <text evidence="1">The sequence shown here is derived from an EMBL/GenBank/DDBJ whole genome shotgun (WGS) entry which is preliminary data.</text>
</comment>
<proteinExistence type="predicted"/>
<gene>
    <name evidence="1" type="ORF">ACFSKL_19105</name>
</gene>
<organism evidence="1 2">
    <name type="scientific">Belliella marina</name>
    <dbReference type="NCBI Taxonomy" id="1644146"/>
    <lineage>
        <taxon>Bacteria</taxon>
        <taxon>Pseudomonadati</taxon>
        <taxon>Bacteroidota</taxon>
        <taxon>Cytophagia</taxon>
        <taxon>Cytophagales</taxon>
        <taxon>Cyclobacteriaceae</taxon>
        <taxon>Belliella</taxon>
    </lineage>
</organism>
<sequence length="138" mass="15496">MLKLAVKILVLLTIVIGVGCGDEEEDQRILETTGYITGYDPCLTIESYEIGEGLLIATSTDTLLTYNFPENIVEFPDGFFDSWLGGIDNQDLEVRFRYKLANEDEIITYLCSWGTWPFGNPVSNFDQVVIISAEKIVN</sequence>
<keyword evidence="2" id="KW-1185">Reference proteome</keyword>
<reference evidence="2" key="1">
    <citation type="journal article" date="2019" name="Int. J. Syst. Evol. Microbiol.">
        <title>The Global Catalogue of Microorganisms (GCM) 10K type strain sequencing project: providing services to taxonomists for standard genome sequencing and annotation.</title>
        <authorList>
            <consortium name="The Broad Institute Genomics Platform"/>
            <consortium name="The Broad Institute Genome Sequencing Center for Infectious Disease"/>
            <person name="Wu L."/>
            <person name="Ma J."/>
        </authorList>
    </citation>
    <scope>NUCLEOTIDE SEQUENCE [LARGE SCALE GENOMIC DNA]</scope>
    <source>
        <strain evidence="2">CGMCC 1.15180</strain>
    </source>
</reference>
<dbReference type="EMBL" id="JBHUHR010000045">
    <property type="protein sequence ID" value="MFD2036921.1"/>
    <property type="molecule type" value="Genomic_DNA"/>
</dbReference>
<dbReference type="Proteomes" id="UP001597361">
    <property type="component" value="Unassembled WGS sequence"/>
</dbReference>
<evidence type="ECO:0000313" key="1">
    <source>
        <dbReference type="EMBL" id="MFD2036921.1"/>
    </source>
</evidence>
<name>A0ABW4VRY6_9BACT</name>
<dbReference type="PROSITE" id="PS51257">
    <property type="entry name" value="PROKAR_LIPOPROTEIN"/>
    <property type="match status" value="1"/>
</dbReference>
<protein>
    <submittedName>
        <fullName evidence="1">Uncharacterized protein</fullName>
    </submittedName>
</protein>
<evidence type="ECO:0000313" key="2">
    <source>
        <dbReference type="Proteomes" id="UP001597361"/>
    </source>
</evidence>